<evidence type="ECO:0000256" key="2">
    <source>
        <dbReference type="SAM" id="Phobius"/>
    </source>
</evidence>
<evidence type="ECO:0000256" key="1">
    <source>
        <dbReference type="SAM" id="MobiDB-lite"/>
    </source>
</evidence>
<accession>R4YVU6</accession>
<feature type="compositionally biased region" description="Pro residues" evidence="1">
    <location>
        <begin position="1"/>
        <end position="23"/>
    </location>
</feature>
<evidence type="ECO:0000313" key="4">
    <source>
        <dbReference type="Proteomes" id="UP000018291"/>
    </source>
</evidence>
<name>R4YVU6_9ACTN</name>
<proteinExistence type="predicted"/>
<dbReference type="EMBL" id="CANL01000002">
    <property type="protein sequence ID" value="CCM62169.1"/>
    <property type="molecule type" value="Genomic_DNA"/>
</dbReference>
<gene>
    <name evidence="3" type="ORF">BN381_100056</name>
</gene>
<keyword evidence="2" id="KW-0472">Membrane</keyword>
<reference evidence="3 4" key="1">
    <citation type="journal article" date="2013" name="ISME J.">
        <title>Metabolic model for the filamentous 'Candidatus Microthrix parvicella' based on genomic and metagenomic analyses.</title>
        <authorList>
            <person name="Jon McIlroy S."/>
            <person name="Kristiansen R."/>
            <person name="Albertsen M."/>
            <person name="Michael Karst S."/>
            <person name="Rossetti S."/>
            <person name="Lund Nielsen J."/>
            <person name="Tandoi V."/>
            <person name="James Seviour R."/>
            <person name="Nielsen P.H."/>
        </authorList>
    </citation>
    <scope>NUCLEOTIDE SEQUENCE [LARGE SCALE GENOMIC DNA]</scope>
    <source>
        <strain evidence="3 4">RN1</strain>
    </source>
</reference>
<keyword evidence="4" id="KW-1185">Reference proteome</keyword>
<feature type="transmembrane region" description="Helical" evidence="2">
    <location>
        <begin position="73"/>
        <end position="105"/>
    </location>
</feature>
<protein>
    <submittedName>
        <fullName evidence="3">Uncharacterized protein</fullName>
    </submittedName>
</protein>
<keyword evidence="2" id="KW-1133">Transmembrane helix</keyword>
<sequence length="211" mass="21413">MTSLPPSIPPWSQAPPSTGPAPQPTLGAAPQPSAFTNPIVGTVSSSPGGIPASVQSLFPNAAKNRRSLREAPLSVLAVVSALVGQAALVIVAVAFMAVAGGVAKVASDFQSEFGTSSSGTSDGEIMLVVGSMILFVFAVSIIAVALKLYGGSWKAWFGAVGLQGFFLLVGLYMVIEASGTWVLGLIGPVIIAGMLMLPDARTWVATESSPT</sequence>
<feature type="transmembrane region" description="Helical" evidence="2">
    <location>
        <begin position="181"/>
        <end position="198"/>
    </location>
</feature>
<feature type="region of interest" description="Disordered" evidence="1">
    <location>
        <begin position="1"/>
        <end position="32"/>
    </location>
</feature>
<comment type="caution">
    <text evidence="3">The sequence shown here is derived from an EMBL/GenBank/DDBJ whole genome shotgun (WGS) entry which is preliminary data.</text>
</comment>
<feature type="transmembrane region" description="Helical" evidence="2">
    <location>
        <begin position="156"/>
        <end position="175"/>
    </location>
</feature>
<dbReference type="AlphaFoldDB" id="R4YVU6"/>
<keyword evidence="2" id="KW-0812">Transmembrane</keyword>
<feature type="transmembrane region" description="Helical" evidence="2">
    <location>
        <begin position="125"/>
        <end position="149"/>
    </location>
</feature>
<dbReference type="Proteomes" id="UP000018291">
    <property type="component" value="Unassembled WGS sequence"/>
</dbReference>
<evidence type="ECO:0000313" key="3">
    <source>
        <dbReference type="EMBL" id="CCM62169.1"/>
    </source>
</evidence>
<organism evidence="3 4">
    <name type="scientific">Candidatus Neomicrothrix parvicella RN1</name>
    <dbReference type="NCBI Taxonomy" id="1229780"/>
    <lineage>
        <taxon>Bacteria</taxon>
        <taxon>Bacillati</taxon>
        <taxon>Actinomycetota</taxon>
        <taxon>Acidimicrobiia</taxon>
        <taxon>Acidimicrobiales</taxon>
        <taxon>Microthrixaceae</taxon>
        <taxon>Candidatus Neomicrothrix</taxon>
    </lineage>
</organism>
<dbReference type="HOGENOM" id="CLU_1303042_0_0_11"/>